<dbReference type="Pfam" id="PF13966">
    <property type="entry name" value="zf-RVT"/>
    <property type="match status" value="1"/>
</dbReference>
<dbReference type="InterPro" id="IPR036691">
    <property type="entry name" value="Endo/exonu/phosph_ase_sf"/>
</dbReference>
<sequence>MWDDLRFSVTDCIEGTFSLSININFPDGPSSSAWWLSAIYGPSGGRNRKSFWAELLDLKNKCSPTWLLAGDFNAVRFSSETSTQNPSKHSMRCFNKFISDSNLIDPPLSNAKFTWSNLRVQPVLSRIDRFLYTANWENLFTAHYSKTLSRVTSDHFPIALESSMISWGPSPFKFINVHLKEPWFKKNVTIWWKNLRQGGHPGFSFMKKLKQLSAIIRDEQKKNKCYNDEEKKAWIKEIDNIDRLEAEGNFSEELSLRRTKLKADVLMSGFKEAQIWYQKSKRLWITEGDENTSFFHKICSARQRRSIISNINSVDGVPCSTNESIAKAFLDHFEDIYKGGGEESPWLIDNLSWSPISTTQAQNLCSLFTEEEIHAALTAFSNNKSPGPDGFTMEFYKSTWSVLKEEIFNIFRDFHSNCIINKAVNMTNIALIAKKEKCAEPADYRPIMAENQMAFVKGRQIIDAILVANEAIDYWRVKKIQGFVIKLDIEKAFDKLNWRFIDFMLMKKGYPFRWRKWIRACISSVQYSIIINGRPRGKIQPSRGIRQGDPISPFIFVLAMDYISRLLNSVGEKIKGVKMEGNINLTHLLFADDILLFVEDDEHSIQNLKNIINLFQLASGLSINLNKSTISPINVGAARTEQIASQWGISTKFLPINYLGVPLGGKQTTKSFWKNVEEKINKKLTSWKYSMLSKGAADPHGSPYAKDWTGFKDMFPGKSKMDSSIRDMWNNTLMDWDLNPRRQIRDWEYPLWAELKNSLNVSFCENGKDSPTWALNSDGFYTVASVKKALQQPDQSFLDLQSQNTFKNLWKTSIPKKCIFFIWTLLYDSVNTAEQLTKRMPNLCSRPSCWKQKTKKNVILYNTYASALWNIWLERNARIFNGKEKTVAEIWEDIKALAGLWTSRSSLFTNYQASSIALNLNAFS</sequence>
<dbReference type="Pfam" id="PF00078">
    <property type="entry name" value="RVT_1"/>
    <property type="match status" value="1"/>
</dbReference>
<dbReference type="InterPro" id="IPR043502">
    <property type="entry name" value="DNA/RNA_pol_sf"/>
</dbReference>
<dbReference type="SUPFAM" id="SSF56672">
    <property type="entry name" value="DNA/RNA polymerases"/>
    <property type="match status" value="1"/>
</dbReference>
<dbReference type="SUPFAM" id="SSF56219">
    <property type="entry name" value="DNase I-like"/>
    <property type="match status" value="1"/>
</dbReference>
<protein>
    <submittedName>
        <fullName evidence="2">LINE-1 retrotransposable element ORF2 protein</fullName>
    </submittedName>
</protein>
<feature type="domain" description="Reverse transcriptase" evidence="1">
    <location>
        <begin position="413"/>
        <end position="663"/>
    </location>
</feature>
<dbReference type="AlphaFoldDB" id="A0A5D3DLM2"/>
<dbReference type="Proteomes" id="UP000321947">
    <property type="component" value="Unassembled WGS sequence"/>
</dbReference>
<dbReference type="PANTHER" id="PTHR31635:SF196">
    <property type="entry name" value="REVERSE TRANSCRIPTASE DOMAIN-CONTAINING PROTEIN-RELATED"/>
    <property type="match status" value="1"/>
</dbReference>
<proteinExistence type="predicted"/>
<dbReference type="InterPro" id="IPR000477">
    <property type="entry name" value="RT_dom"/>
</dbReference>
<dbReference type="PROSITE" id="PS50878">
    <property type="entry name" value="RT_POL"/>
    <property type="match status" value="1"/>
</dbReference>
<dbReference type="Gene3D" id="3.60.10.10">
    <property type="entry name" value="Endonuclease/exonuclease/phosphatase"/>
    <property type="match status" value="1"/>
</dbReference>
<dbReference type="InterPro" id="IPR005135">
    <property type="entry name" value="Endo/exonuclease/phosphatase"/>
</dbReference>
<gene>
    <name evidence="2" type="ORF">E5676_scaffold266G00780</name>
</gene>
<evidence type="ECO:0000313" key="3">
    <source>
        <dbReference type="Proteomes" id="UP000321947"/>
    </source>
</evidence>
<accession>A0A5D3DLM2</accession>
<organism evidence="2 3">
    <name type="scientific">Cucumis melo var. makuwa</name>
    <name type="common">Oriental melon</name>
    <dbReference type="NCBI Taxonomy" id="1194695"/>
    <lineage>
        <taxon>Eukaryota</taxon>
        <taxon>Viridiplantae</taxon>
        <taxon>Streptophyta</taxon>
        <taxon>Embryophyta</taxon>
        <taxon>Tracheophyta</taxon>
        <taxon>Spermatophyta</taxon>
        <taxon>Magnoliopsida</taxon>
        <taxon>eudicotyledons</taxon>
        <taxon>Gunneridae</taxon>
        <taxon>Pentapetalae</taxon>
        <taxon>rosids</taxon>
        <taxon>fabids</taxon>
        <taxon>Cucurbitales</taxon>
        <taxon>Cucurbitaceae</taxon>
        <taxon>Benincaseae</taxon>
        <taxon>Cucumis</taxon>
    </lineage>
</organism>
<name>A0A5D3DLM2_CUCMM</name>
<dbReference type="InterPro" id="IPR026960">
    <property type="entry name" value="RVT-Znf"/>
</dbReference>
<dbReference type="Pfam" id="PF03372">
    <property type="entry name" value="Exo_endo_phos"/>
    <property type="match status" value="1"/>
</dbReference>
<comment type="caution">
    <text evidence="2">The sequence shown here is derived from an EMBL/GenBank/DDBJ whole genome shotgun (WGS) entry which is preliminary data.</text>
</comment>
<dbReference type="PANTHER" id="PTHR31635">
    <property type="entry name" value="REVERSE TRANSCRIPTASE DOMAIN-CONTAINING PROTEIN-RELATED"/>
    <property type="match status" value="1"/>
</dbReference>
<dbReference type="CDD" id="cd01650">
    <property type="entry name" value="RT_nLTR_like"/>
    <property type="match status" value="1"/>
</dbReference>
<dbReference type="EMBL" id="SSTD01003912">
    <property type="protein sequence ID" value="TYK24536.1"/>
    <property type="molecule type" value="Genomic_DNA"/>
</dbReference>
<reference evidence="2 3" key="1">
    <citation type="submission" date="2019-08" db="EMBL/GenBank/DDBJ databases">
        <title>Draft genome sequences of two oriental melons (Cucumis melo L. var makuwa).</title>
        <authorList>
            <person name="Kwon S.-Y."/>
        </authorList>
    </citation>
    <scope>NUCLEOTIDE SEQUENCE [LARGE SCALE GENOMIC DNA]</scope>
    <source>
        <strain evidence="3">cv. Chang Bougi</strain>
        <tissue evidence="2">Leaf</tissue>
    </source>
</reference>
<evidence type="ECO:0000259" key="1">
    <source>
        <dbReference type="PROSITE" id="PS50878"/>
    </source>
</evidence>
<dbReference type="GO" id="GO:0003824">
    <property type="term" value="F:catalytic activity"/>
    <property type="evidence" value="ECO:0007669"/>
    <property type="project" value="InterPro"/>
</dbReference>
<evidence type="ECO:0000313" key="2">
    <source>
        <dbReference type="EMBL" id="TYK24536.1"/>
    </source>
</evidence>